<evidence type="ECO:0000259" key="2">
    <source>
        <dbReference type="SMART" id="SM00903"/>
    </source>
</evidence>
<dbReference type="Pfam" id="PF01613">
    <property type="entry name" value="Flavin_Reduct"/>
    <property type="match status" value="1"/>
</dbReference>
<dbReference type="EMBL" id="VXRY01000241">
    <property type="protein sequence ID" value="MXY33636.1"/>
    <property type="molecule type" value="Genomic_DNA"/>
</dbReference>
<dbReference type="PANTHER" id="PTHR30466">
    <property type="entry name" value="FLAVIN REDUCTASE"/>
    <property type="match status" value="1"/>
</dbReference>
<gene>
    <name evidence="3" type="ORF">F4Y60_06010</name>
</gene>
<evidence type="ECO:0000256" key="1">
    <source>
        <dbReference type="ARBA" id="ARBA00023002"/>
    </source>
</evidence>
<dbReference type="InterPro" id="IPR002563">
    <property type="entry name" value="Flavin_Rdtase-like_dom"/>
</dbReference>
<organism evidence="3">
    <name type="scientific">Boseongicola sp. SB0664_bin_43</name>
    <dbReference type="NCBI Taxonomy" id="2604844"/>
    <lineage>
        <taxon>Bacteria</taxon>
        <taxon>Pseudomonadati</taxon>
        <taxon>Pseudomonadota</taxon>
        <taxon>Alphaproteobacteria</taxon>
        <taxon>Rhodobacterales</taxon>
        <taxon>Paracoccaceae</taxon>
        <taxon>Boseongicola</taxon>
    </lineage>
</organism>
<feature type="domain" description="Flavin reductase like" evidence="2">
    <location>
        <begin position="13"/>
        <end position="156"/>
    </location>
</feature>
<keyword evidence="1" id="KW-0560">Oxidoreductase</keyword>
<dbReference type="PANTHER" id="PTHR30466:SF1">
    <property type="entry name" value="FMN REDUCTASE (NADH) RUTF"/>
    <property type="match status" value="1"/>
</dbReference>
<reference evidence="3" key="1">
    <citation type="submission" date="2019-09" db="EMBL/GenBank/DDBJ databases">
        <title>Characterisation of the sponge microbiome using genome-centric metagenomics.</title>
        <authorList>
            <person name="Engelberts J.P."/>
            <person name="Robbins S.J."/>
            <person name="De Goeij J.M."/>
            <person name="Aranda M."/>
            <person name="Bell S.C."/>
            <person name="Webster N.S."/>
        </authorList>
    </citation>
    <scope>NUCLEOTIDE SEQUENCE</scope>
    <source>
        <strain evidence="3">SB0664_bin_43</strain>
    </source>
</reference>
<protein>
    <submittedName>
        <fullName evidence="3">Flavin reductase family protein</fullName>
    </submittedName>
</protein>
<dbReference type="GO" id="GO:0042602">
    <property type="term" value="F:riboflavin reductase (NADPH) activity"/>
    <property type="evidence" value="ECO:0007669"/>
    <property type="project" value="TreeGrafter"/>
</dbReference>
<comment type="caution">
    <text evidence="3">The sequence shown here is derived from an EMBL/GenBank/DDBJ whole genome shotgun (WGS) entry which is preliminary data.</text>
</comment>
<dbReference type="Gene3D" id="2.30.110.10">
    <property type="entry name" value="Electron Transport, Fmn-binding Protein, Chain A"/>
    <property type="match status" value="1"/>
</dbReference>
<evidence type="ECO:0000313" key="3">
    <source>
        <dbReference type="EMBL" id="MXY33636.1"/>
    </source>
</evidence>
<proteinExistence type="predicted"/>
<dbReference type="Gene3D" id="3.90.79.10">
    <property type="entry name" value="Nucleoside Triphosphate Pyrophosphohydrolase"/>
    <property type="match status" value="1"/>
</dbReference>
<sequence>MTPPDRRALRDAFGGFMTGVTVVTTREPDGSALGFTANSFSSVSLEPPMLLVCSGRSLSSHDVFATCAHFAVSVLAEGQEDVSNVFASFKGDRFARIAHAPDANGIPVIDGAVAKFSCRRVRSIPGGDHTILLGEVTGFTHSDGLGLGYARGRYFSLGLERAAVFADSTRRIVAAALIEQDGHVLLEEGQGGLRPPQFEFEAQGNLRAAMEARLAGSVILGSAYSIFDDRQTNTHYTCFLAQATQGCALAGRLVPIDDLAGLTFETPAIAALCTRFALEYGTRDFTLYVGDEASGDRHEISKEP</sequence>
<dbReference type="SUPFAM" id="SSF50475">
    <property type="entry name" value="FMN-binding split barrel"/>
    <property type="match status" value="1"/>
</dbReference>
<dbReference type="GO" id="GO:0010181">
    <property type="term" value="F:FMN binding"/>
    <property type="evidence" value="ECO:0007669"/>
    <property type="project" value="InterPro"/>
</dbReference>
<dbReference type="AlphaFoldDB" id="A0A6B0Y3M5"/>
<dbReference type="SMART" id="SM00903">
    <property type="entry name" value="Flavin_Reduct"/>
    <property type="match status" value="1"/>
</dbReference>
<dbReference type="InterPro" id="IPR012349">
    <property type="entry name" value="Split_barrel_FMN-bd"/>
</dbReference>
<dbReference type="InterPro" id="IPR050268">
    <property type="entry name" value="NADH-dep_flavin_reductase"/>
</dbReference>
<name>A0A6B0Y3M5_9RHOB</name>
<accession>A0A6B0Y3M5</accession>